<dbReference type="EMBL" id="UINC01072712">
    <property type="protein sequence ID" value="SVC08545.1"/>
    <property type="molecule type" value="Genomic_DNA"/>
</dbReference>
<dbReference type="AlphaFoldDB" id="A0A382JAC9"/>
<accession>A0A382JAC9</accession>
<reference evidence="1" key="1">
    <citation type="submission" date="2018-05" db="EMBL/GenBank/DDBJ databases">
        <authorList>
            <person name="Lanie J.A."/>
            <person name="Ng W.-L."/>
            <person name="Kazmierczak K.M."/>
            <person name="Andrzejewski T.M."/>
            <person name="Davidsen T.M."/>
            <person name="Wayne K.J."/>
            <person name="Tettelin H."/>
            <person name="Glass J.I."/>
            <person name="Rusch D."/>
            <person name="Podicherti R."/>
            <person name="Tsui H.-C.T."/>
            <person name="Winkler M.E."/>
        </authorList>
    </citation>
    <scope>NUCLEOTIDE SEQUENCE</scope>
</reference>
<protein>
    <submittedName>
        <fullName evidence="1">Uncharacterized protein</fullName>
    </submittedName>
</protein>
<gene>
    <name evidence="1" type="ORF">METZ01_LOCUS261399</name>
</gene>
<sequence length="91" mass="10400">MGCHFKNESIPVGKKPNSMIKPFPNKIKMNVMKVIIENVVTVSISNPILINKFPRSNKYNPRQTIMKSVSITDNGKEDIAEKIHIEIRPRI</sequence>
<feature type="non-terminal residue" evidence="1">
    <location>
        <position position="91"/>
    </location>
</feature>
<organism evidence="1">
    <name type="scientific">marine metagenome</name>
    <dbReference type="NCBI Taxonomy" id="408172"/>
    <lineage>
        <taxon>unclassified sequences</taxon>
        <taxon>metagenomes</taxon>
        <taxon>ecological metagenomes</taxon>
    </lineage>
</organism>
<evidence type="ECO:0000313" key="1">
    <source>
        <dbReference type="EMBL" id="SVC08545.1"/>
    </source>
</evidence>
<name>A0A382JAC9_9ZZZZ</name>
<proteinExistence type="predicted"/>